<proteinExistence type="predicted"/>
<gene>
    <name evidence="1" type="ORF">C1S79_06045</name>
</gene>
<organism evidence="1 2">
    <name type="scientific">Mycolicibacterium phocaicum</name>
    <dbReference type="NCBI Taxonomy" id="319706"/>
    <lineage>
        <taxon>Bacteria</taxon>
        <taxon>Bacillati</taxon>
        <taxon>Actinomycetota</taxon>
        <taxon>Actinomycetes</taxon>
        <taxon>Mycobacteriales</taxon>
        <taxon>Mycobacteriaceae</taxon>
        <taxon>Mycolicibacterium</taxon>
    </lineage>
</organism>
<dbReference type="EMBL" id="POTM01000019">
    <property type="protein sequence ID" value="TLH72368.1"/>
    <property type="molecule type" value="Genomic_DNA"/>
</dbReference>
<accession>A0AA94REB0</accession>
<evidence type="ECO:0000313" key="2">
    <source>
        <dbReference type="Proteomes" id="UP000309984"/>
    </source>
</evidence>
<name>A0AA94REB0_9MYCO</name>
<comment type="caution">
    <text evidence="1">The sequence shown here is derived from an EMBL/GenBank/DDBJ whole genome shotgun (WGS) entry which is preliminary data.</text>
</comment>
<reference evidence="1 2" key="1">
    <citation type="submission" date="2018-01" db="EMBL/GenBank/DDBJ databases">
        <title>Comparative genomics of Mycobacterium mucogenicum and Mycobacterium neoaurum clade members emphasizing tRNA and non-coding RNA.</title>
        <authorList>
            <person name="Behra P.R.K."/>
            <person name="Pettersson B.M.F."/>
            <person name="Das S."/>
            <person name="Dasgupta S."/>
            <person name="Kirsebom L.A."/>
        </authorList>
    </citation>
    <scope>NUCLEOTIDE SEQUENCE [LARGE SCALE GENOMIC DNA]</scope>
    <source>
        <strain evidence="1 2">DSM 45104</strain>
    </source>
</reference>
<protein>
    <submittedName>
        <fullName evidence="1">Uncharacterized protein</fullName>
    </submittedName>
</protein>
<keyword evidence="2" id="KW-1185">Reference proteome</keyword>
<evidence type="ECO:0000313" key="1">
    <source>
        <dbReference type="EMBL" id="TLH72368.1"/>
    </source>
</evidence>
<dbReference type="AlphaFoldDB" id="A0AA94REB0"/>
<sequence>MLVEGGGFAEFLEQRGALLPTDELELLRIWADAERSVYQIVQVDDTVTVRDLVLDETLTLLRDMVGGTLKPSQVVCARALPVGDGVQSVGALVVVKPDDVDDLIELLDDEPSAVDVVGFFSPPVV</sequence>
<dbReference type="Proteomes" id="UP000309984">
    <property type="component" value="Unassembled WGS sequence"/>
</dbReference>